<sequence>MIDVCLNVFGYLARATSTAKVFGIFEGTVETVRAEVTKLALVSLVPMIVRIDVVTESIEAATIRGSRSNVGGGGGDV</sequence>
<protein>
    <submittedName>
        <fullName evidence="1">Uncharacterized protein</fullName>
    </submittedName>
</protein>
<dbReference type="EMBL" id="JADYXP020000005">
    <property type="protein sequence ID" value="KAL0124416.1"/>
    <property type="molecule type" value="Genomic_DNA"/>
</dbReference>
<dbReference type="Proteomes" id="UP001430953">
    <property type="component" value="Unassembled WGS sequence"/>
</dbReference>
<evidence type="ECO:0000313" key="1">
    <source>
        <dbReference type="EMBL" id="KAL0124416.1"/>
    </source>
</evidence>
<gene>
    <name evidence="1" type="ORF">PUN28_006330</name>
</gene>
<accession>A0AAW2G853</accession>
<organism evidence="1 2">
    <name type="scientific">Cardiocondyla obscurior</name>
    <dbReference type="NCBI Taxonomy" id="286306"/>
    <lineage>
        <taxon>Eukaryota</taxon>
        <taxon>Metazoa</taxon>
        <taxon>Ecdysozoa</taxon>
        <taxon>Arthropoda</taxon>
        <taxon>Hexapoda</taxon>
        <taxon>Insecta</taxon>
        <taxon>Pterygota</taxon>
        <taxon>Neoptera</taxon>
        <taxon>Endopterygota</taxon>
        <taxon>Hymenoptera</taxon>
        <taxon>Apocrita</taxon>
        <taxon>Aculeata</taxon>
        <taxon>Formicoidea</taxon>
        <taxon>Formicidae</taxon>
        <taxon>Myrmicinae</taxon>
        <taxon>Cardiocondyla</taxon>
    </lineage>
</organism>
<comment type="caution">
    <text evidence="1">The sequence shown here is derived from an EMBL/GenBank/DDBJ whole genome shotgun (WGS) entry which is preliminary data.</text>
</comment>
<reference evidence="1 2" key="1">
    <citation type="submission" date="2023-03" db="EMBL/GenBank/DDBJ databases">
        <title>High recombination rates correlate with genetic variation in Cardiocondyla obscurior ants.</title>
        <authorList>
            <person name="Errbii M."/>
        </authorList>
    </citation>
    <scope>NUCLEOTIDE SEQUENCE [LARGE SCALE GENOMIC DNA]</scope>
    <source>
        <strain evidence="1">Alpha-2009</strain>
        <tissue evidence="1">Whole body</tissue>
    </source>
</reference>
<dbReference type="AlphaFoldDB" id="A0AAW2G853"/>
<name>A0AAW2G853_9HYME</name>
<keyword evidence="2" id="KW-1185">Reference proteome</keyword>
<evidence type="ECO:0000313" key="2">
    <source>
        <dbReference type="Proteomes" id="UP001430953"/>
    </source>
</evidence>
<proteinExistence type="predicted"/>